<evidence type="ECO:0000313" key="2">
    <source>
        <dbReference type="EMBL" id="RCW74732.1"/>
    </source>
</evidence>
<accession>A0A368Y3H3</accession>
<dbReference type="EMBL" id="QPJJ01000003">
    <property type="protein sequence ID" value="RCW74732.1"/>
    <property type="molecule type" value="Genomic_DNA"/>
</dbReference>
<dbReference type="InterPro" id="IPR051910">
    <property type="entry name" value="ComF/GntX_DNA_util-trans"/>
</dbReference>
<dbReference type="InterPro" id="IPR029057">
    <property type="entry name" value="PRTase-like"/>
</dbReference>
<name>A0A368Y3H3_9BACI</name>
<dbReference type="InterPro" id="IPR000836">
    <property type="entry name" value="PRTase_dom"/>
</dbReference>
<comment type="caution">
    <text evidence="2">The sequence shown here is derived from an EMBL/GenBank/DDBJ whole genome shotgun (WGS) entry which is preliminary data.</text>
</comment>
<dbReference type="OrthoDB" id="9779910at2"/>
<comment type="similarity">
    <text evidence="1">Belongs to the ComF/GntX family.</text>
</comment>
<dbReference type="PANTHER" id="PTHR47505:SF1">
    <property type="entry name" value="DNA UTILIZATION PROTEIN YHGH"/>
    <property type="match status" value="1"/>
</dbReference>
<dbReference type="AlphaFoldDB" id="A0A368Y3H3"/>
<sequence length="234" mass="27125">MSHCLICYERIVPQVTWTNLLLPVKEAIICSECKEKLPILAAPLCEGCGREMTEEGFCADCLKWQQDPQWKRVPITNHSVYPFQPFMREVITTWKYRGDYQLIECFQEELLHAFETFFYKKEESLTLVPIPLSNDRLIERAFNQAEALALLINKNIQVEVVHALTRKSEEASKQSKMTRKKRLARDNPFTIKKQQSKPVILIDDIYTTGMTIRHATKILLESGCPKVTSFTLAR</sequence>
<protein>
    <submittedName>
        <fullName evidence="2">Competence protein ComFC</fullName>
    </submittedName>
</protein>
<dbReference type="PANTHER" id="PTHR47505">
    <property type="entry name" value="DNA UTILIZATION PROTEIN YHGH"/>
    <property type="match status" value="1"/>
</dbReference>
<dbReference type="SUPFAM" id="SSF53271">
    <property type="entry name" value="PRTase-like"/>
    <property type="match status" value="1"/>
</dbReference>
<organism evidence="2 3">
    <name type="scientific">Saliterribacillus persicus</name>
    <dbReference type="NCBI Taxonomy" id="930114"/>
    <lineage>
        <taxon>Bacteria</taxon>
        <taxon>Bacillati</taxon>
        <taxon>Bacillota</taxon>
        <taxon>Bacilli</taxon>
        <taxon>Bacillales</taxon>
        <taxon>Bacillaceae</taxon>
        <taxon>Saliterribacillus</taxon>
    </lineage>
</organism>
<dbReference type="RefSeq" id="WP_114351854.1">
    <property type="nucleotide sequence ID" value="NZ_QPJJ01000003.1"/>
</dbReference>
<dbReference type="CDD" id="cd06223">
    <property type="entry name" value="PRTases_typeI"/>
    <property type="match status" value="1"/>
</dbReference>
<keyword evidence="3" id="KW-1185">Reference proteome</keyword>
<dbReference type="Gene3D" id="3.40.50.2020">
    <property type="match status" value="1"/>
</dbReference>
<proteinExistence type="inferred from homology"/>
<evidence type="ECO:0000256" key="1">
    <source>
        <dbReference type="ARBA" id="ARBA00008007"/>
    </source>
</evidence>
<gene>
    <name evidence="2" type="ORF">DFR57_10328</name>
</gene>
<evidence type="ECO:0000313" key="3">
    <source>
        <dbReference type="Proteomes" id="UP000252585"/>
    </source>
</evidence>
<dbReference type="Proteomes" id="UP000252585">
    <property type="component" value="Unassembled WGS sequence"/>
</dbReference>
<reference evidence="2 3" key="1">
    <citation type="submission" date="2018-07" db="EMBL/GenBank/DDBJ databases">
        <title>Genomic Encyclopedia of Type Strains, Phase IV (KMG-IV): sequencing the most valuable type-strain genomes for metagenomic binning, comparative biology and taxonomic classification.</title>
        <authorList>
            <person name="Goeker M."/>
        </authorList>
    </citation>
    <scope>NUCLEOTIDE SEQUENCE [LARGE SCALE GENOMIC DNA]</scope>
    <source>
        <strain evidence="2 3">DSM 27696</strain>
    </source>
</reference>